<dbReference type="InterPro" id="IPR018584">
    <property type="entry name" value="GT87"/>
</dbReference>
<evidence type="ECO:0000256" key="2">
    <source>
        <dbReference type="ARBA" id="ARBA00022475"/>
    </source>
</evidence>
<comment type="subcellular location">
    <subcellularLocation>
        <location evidence="1">Cell membrane</location>
        <topology evidence="1">Multi-pass membrane protein</topology>
    </subcellularLocation>
</comment>
<evidence type="ECO:0000256" key="7">
    <source>
        <dbReference type="ARBA" id="ARBA00023136"/>
    </source>
</evidence>
<feature type="transmembrane region" description="Helical" evidence="9">
    <location>
        <begin position="376"/>
        <end position="397"/>
    </location>
</feature>
<dbReference type="PANTHER" id="PTHR33908:SF11">
    <property type="entry name" value="MEMBRANE PROTEIN"/>
    <property type="match status" value="1"/>
</dbReference>
<organism evidence="10 11">
    <name type="scientific">Flexivirga endophytica</name>
    <dbReference type="NCBI Taxonomy" id="1849103"/>
    <lineage>
        <taxon>Bacteria</taxon>
        <taxon>Bacillati</taxon>
        <taxon>Actinomycetota</taxon>
        <taxon>Actinomycetes</taxon>
        <taxon>Micrococcales</taxon>
        <taxon>Dermacoccaceae</taxon>
        <taxon>Flexivirga</taxon>
    </lineage>
</organism>
<keyword evidence="4" id="KW-0808">Transferase</keyword>
<dbReference type="PANTHER" id="PTHR33908">
    <property type="entry name" value="MANNOSYLTRANSFERASE YKCB-RELATED"/>
    <property type="match status" value="1"/>
</dbReference>
<feature type="transmembrane region" description="Helical" evidence="9">
    <location>
        <begin position="31"/>
        <end position="51"/>
    </location>
</feature>
<dbReference type="GO" id="GO:0009103">
    <property type="term" value="P:lipopolysaccharide biosynthetic process"/>
    <property type="evidence" value="ECO:0007669"/>
    <property type="project" value="UniProtKB-ARBA"/>
</dbReference>
<dbReference type="InterPro" id="IPR050297">
    <property type="entry name" value="LipidA_mod_glycosyltrf_83"/>
</dbReference>
<feature type="transmembrane region" description="Helical" evidence="9">
    <location>
        <begin position="194"/>
        <end position="220"/>
    </location>
</feature>
<keyword evidence="7 9" id="KW-0472">Membrane</keyword>
<keyword evidence="5 9" id="KW-0812">Transmembrane</keyword>
<accession>A0A916WUM5</accession>
<evidence type="ECO:0000256" key="3">
    <source>
        <dbReference type="ARBA" id="ARBA00022676"/>
    </source>
</evidence>
<dbReference type="GO" id="GO:0005886">
    <property type="term" value="C:plasma membrane"/>
    <property type="evidence" value="ECO:0007669"/>
    <property type="project" value="UniProtKB-SubCell"/>
</dbReference>
<feature type="transmembrane region" description="Helical" evidence="9">
    <location>
        <begin position="232"/>
        <end position="251"/>
    </location>
</feature>
<dbReference type="Pfam" id="PF09594">
    <property type="entry name" value="GT87"/>
    <property type="match status" value="1"/>
</dbReference>
<reference evidence="10" key="2">
    <citation type="submission" date="2020-09" db="EMBL/GenBank/DDBJ databases">
        <authorList>
            <person name="Sun Q."/>
            <person name="Zhou Y."/>
        </authorList>
    </citation>
    <scope>NUCLEOTIDE SEQUENCE</scope>
    <source>
        <strain evidence="10">CGMCC 1.15085</strain>
    </source>
</reference>
<sequence>MQQAGQLLGPTAVDVSRPAADRHDARRRRRFVVATSLVFVVGLVARLGVLLRKGGIHGLMGYDCGVYFAGADALLHGRLPYRDFTMVHPPGITLALTPFAALTKVMSDWHAFVLATLAFCLMGAVNAVLVVLVCRRLGVARRGAVVAGLFYAAWFGSISAEFQVKLEPLANLFLLLGLLALLRDHDRPTRWSSLLAGAVVGLPMAVKIWWVVPVVLILGWHGVCRRSVRATVHAFLGAAASVSVVCAPFFLADPSGMWHSVITGQLGRPRHITLAARLAGMSTLPDLVKHLTARQQTLSAMVFVVFLIAVVAFAWRGARQARFLALVTVAQLTVLLAAPSWFEYYCDYLVVGLAVTVGAAAVAVRREHLVRTPAVALTGVVLAVTSLVTVAGTHAVLPYGGAHELTRAVRGEKCVMSNNPTVLIRLDALSRGLAAGCPNWIDVTGRRMGPDRAATLHAEHRTWHGILLQYLRSGNAVALWQPHGRSYLKVIRNQLAKDGVVARAGGHVIYAARSTP</sequence>
<name>A0A916WUM5_9MICO</name>
<evidence type="ECO:0000256" key="6">
    <source>
        <dbReference type="ARBA" id="ARBA00022989"/>
    </source>
</evidence>
<dbReference type="Proteomes" id="UP000636793">
    <property type="component" value="Unassembled WGS sequence"/>
</dbReference>
<dbReference type="GO" id="GO:0016758">
    <property type="term" value="F:hexosyltransferase activity"/>
    <property type="evidence" value="ECO:0007669"/>
    <property type="project" value="InterPro"/>
</dbReference>
<evidence type="ECO:0008006" key="12">
    <source>
        <dbReference type="Google" id="ProtNLM"/>
    </source>
</evidence>
<proteinExistence type="inferred from homology"/>
<dbReference type="RefSeq" id="WP_188837088.1">
    <property type="nucleotide sequence ID" value="NZ_BMHI01000003.1"/>
</dbReference>
<evidence type="ECO:0000256" key="9">
    <source>
        <dbReference type="SAM" id="Phobius"/>
    </source>
</evidence>
<comment type="similarity">
    <text evidence="8">Belongs to the glycosyltransferase 87 family.</text>
</comment>
<feature type="transmembrane region" description="Helical" evidence="9">
    <location>
        <begin position="348"/>
        <end position="364"/>
    </location>
</feature>
<gene>
    <name evidence="10" type="ORF">GCM10011492_22440</name>
</gene>
<evidence type="ECO:0000256" key="1">
    <source>
        <dbReference type="ARBA" id="ARBA00004651"/>
    </source>
</evidence>
<feature type="transmembrane region" description="Helical" evidence="9">
    <location>
        <begin position="109"/>
        <end position="132"/>
    </location>
</feature>
<comment type="caution">
    <text evidence="10">The sequence shown here is derived from an EMBL/GenBank/DDBJ whole genome shotgun (WGS) entry which is preliminary data.</text>
</comment>
<evidence type="ECO:0000256" key="5">
    <source>
        <dbReference type="ARBA" id="ARBA00022692"/>
    </source>
</evidence>
<dbReference type="AlphaFoldDB" id="A0A916WUM5"/>
<evidence type="ECO:0000256" key="8">
    <source>
        <dbReference type="ARBA" id="ARBA00024033"/>
    </source>
</evidence>
<feature type="transmembrane region" description="Helical" evidence="9">
    <location>
        <begin position="298"/>
        <end position="316"/>
    </location>
</feature>
<evidence type="ECO:0000313" key="11">
    <source>
        <dbReference type="Proteomes" id="UP000636793"/>
    </source>
</evidence>
<keyword evidence="3" id="KW-0328">Glycosyltransferase</keyword>
<reference evidence="10" key="1">
    <citation type="journal article" date="2014" name="Int. J. Syst. Evol. Microbiol.">
        <title>Complete genome sequence of Corynebacterium casei LMG S-19264T (=DSM 44701T), isolated from a smear-ripened cheese.</title>
        <authorList>
            <consortium name="US DOE Joint Genome Institute (JGI-PGF)"/>
            <person name="Walter F."/>
            <person name="Albersmeier A."/>
            <person name="Kalinowski J."/>
            <person name="Ruckert C."/>
        </authorList>
    </citation>
    <scope>NUCLEOTIDE SEQUENCE</scope>
    <source>
        <strain evidence="10">CGMCC 1.15085</strain>
    </source>
</reference>
<feature type="transmembrane region" description="Helical" evidence="9">
    <location>
        <begin position="323"/>
        <end position="342"/>
    </location>
</feature>
<dbReference type="EMBL" id="BMHI01000003">
    <property type="protein sequence ID" value="GGB31325.1"/>
    <property type="molecule type" value="Genomic_DNA"/>
</dbReference>
<feature type="transmembrane region" description="Helical" evidence="9">
    <location>
        <begin position="144"/>
        <end position="160"/>
    </location>
</feature>
<keyword evidence="11" id="KW-1185">Reference proteome</keyword>
<evidence type="ECO:0000313" key="10">
    <source>
        <dbReference type="EMBL" id="GGB31325.1"/>
    </source>
</evidence>
<evidence type="ECO:0000256" key="4">
    <source>
        <dbReference type="ARBA" id="ARBA00022679"/>
    </source>
</evidence>
<protein>
    <recommendedName>
        <fullName evidence="12">DUF2029 domain-containing protein</fullName>
    </recommendedName>
</protein>
<keyword evidence="6 9" id="KW-1133">Transmembrane helix</keyword>
<keyword evidence="2" id="KW-1003">Cell membrane</keyword>
<dbReference type="GO" id="GO:0016763">
    <property type="term" value="F:pentosyltransferase activity"/>
    <property type="evidence" value="ECO:0007669"/>
    <property type="project" value="TreeGrafter"/>
</dbReference>